<keyword evidence="1" id="KW-0812">Transmembrane</keyword>
<evidence type="ECO:0000313" key="2">
    <source>
        <dbReference type="EMBL" id="VFJ42405.1"/>
    </source>
</evidence>
<dbReference type="EMBL" id="CAADEX010000001">
    <property type="protein sequence ID" value="VFJ42405.1"/>
    <property type="molecule type" value="Genomic_DNA"/>
</dbReference>
<sequence length="167" mass="19137">MQFDVSQSESKKAAIPHEIFLFNLIGNHILIFIASLGMFLSFPYPLYLVPVISVSCLLYTLWRAKRSLRVDPWFALCHWQIASRRAKVFIGMLSFLGTVSFFGWLGYTYLGMMKEAIYAFIVGIGLLPTMMTMLVLIIMESDGLYQARQCRVSAKWVLDKFPREGMS</sequence>
<accession>A0A450RTN3</accession>
<gene>
    <name evidence="2" type="ORF">BECKDK2373B_GA0170837_100128</name>
</gene>
<protein>
    <submittedName>
        <fullName evidence="2">Uncharacterized protein</fullName>
    </submittedName>
</protein>
<evidence type="ECO:0000256" key="1">
    <source>
        <dbReference type="SAM" id="Phobius"/>
    </source>
</evidence>
<feature type="transmembrane region" description="Helical" evidence="1">
    <location>
        <begin position="116"/>
        <end position="139"/>
    </location>
</feature>
<reference evidence="2" key="1">
    <citation type="submission" date="2019-02" db="EMBL/GenBank/DDBJ databases">
        <authorList>
            <person name="Gruber-Vodicka R. H."/>
            <person name="Seah K. B. B."/>
        </authorList>
    </citation>
    <scope>NUCLEOTIDE SEQUENCE</scope>
    <source>
        <strain evidence="2">BECK_DK47</strain>
    </source>
</reference>
<proteinExistence type="predicted"/>
<dbReference type="AlphaFoldDB" id="A0A450RTN3"/>
<feature type="transmembrane region" description="Helical" evidence="1">
    <location>
        <begin position="20"/>
        <end position="40"/>
    </location>
</feature>
<keyword evidence="1" id="KW-0472">Membrane</keyword>
<name>A0A450RTN3_9GAMM</name>
<keyword evidence="1" id="KW-1133">Transmembrane helix</keyword>
<feature type="transmembrane region" description="Helical" evidence="1">
    <location>
        <begin position="46"/>
        <end position="62"/>
    </location>
</feature>
<organism evidence="2">
    <name type="scientific">Candidatus Kentrum sp. DK</name>
    <dbReference type="NCBI Taxonomy" id="2126562"/>
    <lineage>
        <taxon>Bacteria</taxon>
        <taxon>Pseudomonadati</taxon>
        <taxon>Pseudomonadota</taxon>
        <taxon>Gammaproteobacteria</taxon>
        <taxon>Candidatus Kentrum</taxon>
    </lineage>
</organism>
<feature type="transmembrane region" description="Helical" evidence="1">
    <location>
        <begin position="88"/>
        <end position="110"/>
    </location>
</feature>